<keyword evidence="2" id="KW-0378">Hydrolase</keyword>
<dbReference type="Proteomes" id="UP000706891">
    <property type="component" value="Unassembled WGS sequence"/>
</dbReference>
<keyword evidence="2" id="KW-0255">Endonuclease</keyword>
<dbReference type="GO" id="GO:0004519">
    <property type="term" value="F:endonuclease activity"/>
    <property type="evidence" value="ECO:0007669"/>
    <property type="project" value="UniProtKB-KW"/>
</dbReference>
<accession>A0A939B6D1</accession>
<keyword evidence="2" id="KW-0540">Nuclease</keyword>
<name>A0A939B6D1_9BACT</name>
<dbReference type="RefSeq" id="WP_205102834.1">
    <property type="nucleotide sequence ID" value="NZ_JACJJG010000001.1"/>
</dbReference>
<dbReference type="AlphaFoldDB" id="A0A939B6D1"/>
<dbReference type="InterPro" id="IPR003615">
    <property type="entry name" value="HNH_nuc"/>
</dbReference>
<organism evidence="2 3">
    <name type="scientific">Marseilla massiliensis</name>
    <dbReference type="NCBI Taxonomy" id="1841864"/>
    <lineage>
        <taxon>Bacteria</taxon>
        <taxon>Pseudomonadati</taxon>
        <taxon>Bacteroidota</taxon>
        <taxon>Bacteroidia</taxon>
        <taxon>Bacteroidales</taxon>
        <taxon>Prevotellaceae</taxon>
        <taxon>Marseilla</taxon>
    </lineage>
</organism>
<comment type="caution">
    <text evidence="2">The sequence shown here is derived from an EMBL/GenBank/DDBJ whole genome shotgun (WGS) entry which is preliminary data.</text>
</comment>
<evidence type="ECO:0000313" key="3">
    <source>
        <dbReference type="Proteomes" id="UP000706891"/>
    </source>
</evidence>
<reference evidence="2" key="2">
    <citation type="journal article" date="2021" name="Sci. Rep.">
        <title>The distribution of antibiotic resistance genes in chicken gut microbiota commensals.</title>
        <authorList>
            <person name="Juricova H."/>
            <person name="Matiasovicova J."/>
            <person name="Kubasova T."/>
            <person name="Cejkova D."/>
            <person name="Rychlik I."/>
        </authorList>
    </citation>
    <scope>NUCLEOTIDE SEQUENCE</scope>
    <source>
        <strain evidence="2">An824</strain>
    </source>
</reference>
<protein>
    <submittedName>
        <fullName evidence="2">HNH endonuclease</fullName>
    </submittedName>
</protein>
<dbReference type="Pfam" id="PF13391">
    <property type="entry name" value="HNH_2"/>
    <property type="match status" value="1"/>
</dbReference>
<sequence length="245" mass="28613">MVRDFDSLQSLFYHYMITEGGLAKKTSCDYISRLKYLTDVCGYKLDSDMTSELIDEIMNLEEVSRLKREKYSTKHAMGDFRAGLNKFLAFLKSDYCKKYEDSVLAEINAIKNNTDLLKTEKEAIVLSRIGQGEFRKRLIDYWHGCAVSSCRFISILVASHIKPWRDSDNEERLDVYNGLLLLPNYDKLFDLGYMTFDLNGNAVFSRLISKSDIQILRLNTRLRLINIESSHKKYLKYHNENCFIE</sequence>
<proteinExistence type="predicted"/>
<evidence type="ECO:0000259" key="1">
    <source>
        <dbReference type="Pfam" id="PF13391"/>
    </source>
</evidence>
<keyword evidence="3" id="KW-1185">Reference proteome</keyword>
<evidence type="ECO:0000313" key="2">
    <source>
        <dbReference type="EMBL" id="MBM6672417.1"/>
    </source>
</evidence>
<dbReference type="EMBL" id="JACJJG010000001">
    <property type="protein sequence ID" value="MBM6672417.1"/>
    <property type="molecule type" value="Genomic_DNA"/>
</dbReference>
<gene>
    <name evidence="2" type="ORF">H6A34_00725</name>
</gene>
<feature type="domain" description="HNH nuclease" evidence="1">
    <location>
        <begin position="145"/>
        <end position="197"/>
    </location>
</feature>
<reference evidence="2" key="1">
    <citation type="submission" date="2020-08" db="EMBL/GenBank/DDBJ databases">
        <authorList>
            <person name="Cejkova D."/>
            <person name="Kubasova T."/>
            <person name="Jahodarova E."/>
            <person name="Rychlik I."/>
        </authorList>
    </citation>
    <scope>NUCLEOTIDE SEQUENCE</scope>
    <source>
        <strain evidence="2">An824</strain>
    </source>
</reference>